<evidence type="ECO:0000313" key="17">
    <source>
        <dbReference type="EMBL" id="RKU43836.1"/>
    </source>
</evidence>
<keyword evidence="4" id="KW-0479">Metal-binding</keyword>
<feature type="compositionally biased region" description="Basic residues" evidence="14">
    <location>
        <begin position="203"/>
        <end position="214"/>
    </location>
</feature>
<evidence type="ECO:0000256" key="13">
    <source>
        <dbReference type="PROSITE-ProRule" id="PRU00453"/>
    </source>
</evidence>
<evidence type="ECO:0000256" key="8">
    <source>
        <dbReference type="ARBA" id="ARBA00049598"/>
    </source>
</evidence>
<evidence type="ECO:0000256" key="4">
    <source>
        <dbReference type="ARBA" id="ARBA00022723"/>
    </source>
</evidence>
<dbReference type="Proteomes" id="UP000275385">
    <property type="component" value="Unassembled WGS sequence"/>
</dbReference>
<evidence type="ECO:0000256" key="5">
    <source>
        <dbReference type="ARBA" id="ARBA00022771"/>
    </source>
</evidence>
<feature type="domain" description="Pterin-binding" evidence="15">
    <location>
        <begin position="417"/>
        <end position="467"/>
    </location>
</feature>
<dbReference type="AlphaFoldDB" id="A0A420Y7H2"/>
<evidence type="ECO:0000256" key="1">
    <source>
        <dbReference type="ARBA" id="ARBA00022499"/>
    </source>
</evidence>
<evidence type="ECO:0000259" key="15">
    <source>
        <dbReference type="PROSITE" id="PS50972"/>
    </source>
</evidence>
<organism evidence="17 18">
    <name type="scientific">Coniochaeta pulveracea</name>
    <dbReference type="NCBI Taxonomy" id="177199"/>
    <lineage>
        <taxon>Eukaryota</taxon>
        <taxon>Fungi</taxon>
        <taxon>Dikarya</taxon>
        <taxon>Ascomycota</taxon>
        <taxon>Pezizomycotina</taxon>
        <taxon>Sordariomycetes</taxon>
        <taxon>Sordariomycetidae</taxon>
        <taxon>Coniochaetales</taxon>
        <taxon>Coniochaetaceae</taxon>
        <taxon>Coniochaeta</taxon>
    </lineage>
</organism>
<evidence type="ECO:0000256" key="14">
    <source>
        <dbReference type="SAM" id="MobiDB-lite"/>
    </source>
</evidence>
<evidence type="ECO:0000259" key="16">
    <source>
        <dbReference type="PROSITE" id="PS51083"/>
    </source>
</evidence>
<evidence type="ECO:0000256" key="12">
    <source>
        <dbReference type="ARBA" id="ARBA00077531"/>
    </source>
</evidence>
<accession>A0A420Y7H2</accession>
<protein>
    <recommendedName>
        <fullName evidence="11">Box C/D snoRNA protein 1</fullName>
    </recommendedName>
    <alternativeName>
        <fullName evidence="12">Zinc finger HIT domain-containing protein 6</fullName>
    </alternativeName>
</protein>
<dbReference type="CDD" id="cd23023">
    <property type="entry name" value="zf-HIT_BCD1"/>
    <property type="match status" value="1"/>
</dbReference>
<gene>
    <name evidence="17" type="ORF">DL546_000925</name>
</gene>
<dbReference type="InterPro" id="IPR007529">
    <property type="entry name" value="Znf_HIT"/>
</dbReference>
<evidence type="ECO:0000256" key="10">
    <source>
        <dbReference type="ARBA" id="ARBA00061949"/>
    </source>
</evidence>
<feature type="compositionally biased region" description="Basic residues" evidence="14">
    <location>
        <begin position="368"/>
        <end position="380"/>
    </location>
</feature>
<keyword evidence="5 13" id="KW-0863">Zinc-finger</keyword>
<evidence type="ECO:0000256" key="7">
    <source>
        <dbReference type="ARBA" id="ARBA00022843"/>
    </source>
</evidence>
<dbReference type="InterPro" id="IPR051639">
    <property type="entry name" value="BCD1"/>
</dbReference>
<dbReference type="FunFam" id="3.30.60.190:FF:000001">
    <property type="entry name" value="box C/D snoRNA protein 1"/>
    <property type="match status" value="1"/>
</dbReference>
<dbReference type="GO" id="GO:0070761">
    <property type="term" value="C:pre-snoRNP complex"/>
    <property type="evidence" value="ECO:0007669"/>
    <property type="project" value="TreeGrafter"/>
</dbReference>
<comment type="similarity">
    <text evidence="9">Belongs to the BCD1 family.</text>
</comment>
<feature type="compositionally biased region" description="Acidic residues" evidence="14">
    <location>
        <begin position="395"/>
        <end position="414"/>
    </location>
</feature>
<feature type="region of interest" description="Disordered" evidence="14">
    <location>
        <begin position="187"/>
        <end position="215"/>
    </location>
</feature>
<evidence type="ECO:0000313" key="18">
    <source>
        <dbReference type="Proteomes" id="UP000275385"/>
    </source>
</evidence>
<dbReference type="GO" id="GO:0048254">
    <property type="term" value="P:snoRNA localization"/>
    <property type="evidence" value="ECO:0007669"/>
    <property type="project" value="TreeGrafter"/>
</dbReference>
<dbReference type="EMBL" id="QVQW01000037">
    <property type="protein sequence ID" value="RKU43836.1"/>
    <property type="molecule type" value="Genomic_DNA"/>
</dbReference>
<evidence type="ECO:0000256" key="9">
    <source>
        <dbReference type="ARBA" id="ARBA00049654"/>
    </source>
</evidence>
<evidence type="ECO:0000256" key="6">
    <source>
        <dbReference type="ARBA" id="ARBA00022833"/>
    </source>
</evidence>
<dbReference type="GO" id="GO:0008270">
    <property type="term" value="F:zinc ion binding"/>
    <property type="evidence" value="ECO:0007669"/>
    <property type="project" value="UniProtKB-UniRule"/>
</dbReference>
<keyword evidence="18" id="KW-1185">Reference proteome</keyword>
<proteinExistence type="inferred from homology"/>
<dbReference type="PANTHER" id="PTHR13483">
    <property type="entry name" value="BOX C_D SNORNA PROTEIN 1-RELATED"/>
    <property type="match status" value="1"/>
</dbReference>
<dbReference type="InterPro" id="IPR000489">
    <property type="entry name" value="Pterin-binding_dom"/>
</dbReference>
<dbReference type="Gene3D" id="3.30.60.190">
    <property type="match status" value="1"/>
</dbReference>
<evidence type="ECO:0000256" key="11">
    <source>
        <dbReference type="ARBA" id="ARBA00068630"/>
    </source>
</evidence>
<dbReference type="Pfam" id="PF04438">
    <property type="entry name" value="zf-HIT"/>
    <property type="match status" value="1"/>
</dbReference>
<comment type="subunit">
    <text evidence="10">Interacts with FBL, SNU13, NOP58, NUFIP1, RUVBL1, RUVBL2 and TAF9. Interacts (via HIT-type zinc finger) with the RUVBL1/RUVBL2 complex in the presence of ADP.</text>
</comment>
<comment type="function">
    <text evidence="8">Required for box C/D snoRNAs accumulation involved in snoRNA processing, snoRNA transport to the nucleolus and ribosome biogenesis.</text>
</comment>
<reference evidence="17 18" key="1">
    <citation type="submission" date="2018-08" db="EMBL/GenBank/DDBJ databases">
        <title>Draft genome of the lignicolous fungus Coniochaeta pulveracea.</title>
        <authorList>
            <person name="Borstlap C.J."/>
            <person name="De Witt R.N."/>
            <person name="Botha A."/>
            <person name="Volschenk H."/>
        </authorList>
    </citation>
    <scope>NUCLEOTIDE SEQUENCE [LARGE SCALE GENOMIC DNA]</scope>
    <source>
        <strain evidence="17 18">CAB683</strain>
    </source>
</reference>
<keyword evidence="6" id="KW-0862">Zinc</keyword>
<keyword evidence="7" id="KW-0832">Ubl conjugation</keyword>
<keyword evidence="3" id="KW-0597">Phosphoprotein</keyword>
<evidence type="ECO:0000256" key="3">
    <source>
        <dbReference type="ARBA" id="ARBA00022553"/>
    </source>
</evidence>
<keyword evidence="2" id="KW-0690">Ribosome biogenesis</keyword>
<feature type="region of interest" description="Disordered" evidence="14">
    <location>
        <begin position="319"/>
        <end position="467"/>
    </location>
</feature>
<dbReference type="PROSITE" id="PS50972">
    <property type="entry name" value="PTERIN_BINDING"/>
    <property type="match status" value="1"/>
</dbReference>
<dbReference type="Pfam" id="PF25790">
    <property type="entry name" value="BCD1"/>
    <property type="match status" value="1"/>
</dbReference>
<evidence type="ECO:0000256" key="2">
    <source>
        <dbReference type="ARBA" id="ARBA00022517"/>
    </source>
</evidence>
<feature type="compositionally biased region" description="Basic and acidic residues" evidence="14">
    <location>
        <begin position="352"/>
        <end position="367"/>
    </location>
</feature>
<dbReference type="OrthoDB" id="272357at2759"/>
<sequence length="467" mass="52318">MSDPVLTTLCTICHVAAPKYKCPRCGVRTCSLPCIKKHKTWASCSGERDPASFLPREKLFTDAGVDHDYNFIHKIERAKELYEKEVLVEEAEGKGIISEKELRGPGDGREDRRFEKVWQKENKTAWNRRTNTINWQVEWFLYDVEAVPGEEKPKRICYKSLDEKPLYLALASTLEWYRAGLEQKKRLREDGDAVDEDAEQPPHKKRKAPTRKQKAAKEVEAMLPLQDLDHSTWPTSEYAFQCTASGQWSQMSANASLPRTRAEEDTDLARLQFYLLKPTASDGAPKGLIPLSTTTTLLEALSGRTVIEFPTIYVLASGAPLPPGQSLASSEKRKEPTISPSDDESTNGRAPGRKDRGFEMGRGFDRRGRGRGGRGGRGGHARQNWREHEEPVNGDAEDGELPGDNDDREMEGEYPESRLLAMTNMAEDDMDDAGVDTGYDRGAPEEAYETAQSKPGSRLVDYGSDSE</sequence>
<dbReference type="GO" id="GO:0000463">
    <property type="term" value="P:maturation of LSU-rRNA from tricistronic rRNA transcript (SSU-rRNA, 5.8S rRNA, LSU-rRNA)"/>
    <property type="evidence" value="ECO:0007669"/>
    <property type="project" value="TreeGrafter"/>
</dbReference>
<dbReference type="PROSITE" id="PS51083">
    <property type="entry name" value="ZF_HIT"/>
    <property type="match status" value="1"/>
</dbReference>
<dbReference type="GO" id="GO:0005634">
    <property type="term" value="C:nucleus"/>
    <property type="evidence" value="ECO:0007669"/>
    <property type="project" value="TreeGrafter"/>
</dbReference>
<name>A0A420Y7H2_9PEZI</name>
<dbReference type="InterPro" id="IPR057721">
    <property type="entry name" value="BCD1_alpha/beta"/>
</dbReference>
<dbReference type="GO" id="GO:0000492">
    <property type="term" value="P:box C/D snoRNP assembly"/>
    <property type="evidence" value="ECO:0007669"/>
    <property type="project" value="TreeGrafter"/>
</dbReference>
<dbReference type="STRING" id="177199.A0A420Y7H2"/>
<keyword evidence="1" id="KW-1017">Isopeptide bond</keyword>
<feature type="domain" description="HIT-type" evidence="16">
    <location>
        <begin position="10"/>
        <end position="44"/>
    </location>
</feature>
<dbReference type="GO" id="GO:0042558">
    <property type="term" value="P:pteridine-containing compound metabolic process"/>
    <property type="evidence" value="ECO:0007669"/>
    <property type="project" value="InterPro"/>
</dbReference>
<dbReference type="SUPFAM" id="SSF144232">
    <property type="entry name" value="HIT/MYND zinc finger-like"/>
    <property type="match status" value="1"/>
</dbReference>
<dbReference type="PANTHER" id="PTHR13483:SF11">
    <property type="entry name" value="ZINC FINGER HIT DOMAIN-CONTAINING PROTEIN 3"/>
    <property type="match status" value="1"/>
</dbReference>
<comment type="caution">
    <text evidence="17">The sequence shown here is derived from an EMBL/GenBank/DDBJ whole genome shotgun (WGS) entry which is preliminary data.</text>
</comment>